<sequence length="182" mass="20322">MADGLIPHILIGSIFYIFGLKWCCEYAKFWDTPKRSEGMSSTKSRILMGKCEKLLMNNPIEGFLFVWASPDRSITNGIAAAIVWTTAITIGAELIWPDLKLLRATTTLLHGGWIAHMVRLFRSETLATERIALAFSWHIAAAFAVTLIVVATARSCAPNINIHDEPPDVPIYDYCNEPHDMT</sequence>
<keyword evidence="1" id="KW-0472">Membrane</keyword>
<feature type="transmembrane region" description="Helical" evidence="1">
    <location>
        <begin position="133"/>
        <end position="153"/>
    </location>
</feature>
<reference evidence="3" key="1">
    <citation type="submission" date="2025-08" db="UniProtKB">
        <authorList>
            <consortium name="RefSeq"/>
        </authorList>
    </citation>
    <scope>IDENTIFICATION</scope>
    <source>
        <strain evidence="3">USDA-PBARC FA_bdor</strain>
        <tissue evidence="3">Whole organism</tissue>
    </source>
</reference>
<keyword evidence="1" id="KW-0812">Transmembrane</keyword>
<gene>
    <name evidence="3" type="primary">LOC105264206</name>
</gene>
<dbReference type="RefSeq" id="XP_011299231.1">
    <property type="nucleotide sequence ID" value="XM_011300929.1"/>
</dbReference>
<keyword evidence="1" id="KW-1133">Transmembrane helix</keyword>
<organism evidence="2 3">
    <name type="scientific">Fopius arisanus</name>
    <dbReference type="NCBI Taxonomy" id="64838"/>
    <lineage>
        <taxon>Eukaryota</taxon>
        <taxon>Metazoa</taxon>
        <taxon>Ecdysozoa</taxon>
        <taxon>Arthropoda</taxon>
        <taxon>Hexapoda</taxon>
        <taxon>Insecta</taxon>
        <taxon>Pterygota</taxon>
        <taxon>Neoptera</taxon>
        <taxon>Endopterygota</taxon>
        <taxon>Hymenoptera</taxon>
        <taxon>Apocrita</taxon>
        <taxon>Ichneumonoidea</taxon>
        <taxon>Braconidae</taxon>
        <taxon>Opiinae</taxon>
        <taxon>Fopius</taxon>
    </lineage>
</organism>
<dbReference type="OrthoDB" id="551896at2759"/>
<keyword evidence="2" id="KW-1185">Reference proteome</keyword>
<feature type="transmembrane region" description="Helical" evidence="1">
    <location>
        <begin position="77"/>
        <end position="96"/>
    </location>
</feature>
<accession>A0A9R1TVB2</accession>
<name>A0A9R1TVB2_9HYME</name>
<evidence type="ECO:0000313" key="2">
    <source>
        <dbReference type="Proteomes" id="UP000694866"/>
    </source>
</evidence>
<proteinExistence type="predicted"/>
<feature type="transmembrane region" description="Helical" evidence="1">
    <location>
        <begin position="6"/>
        <end position="24"/>
    </location>
</feature>
<dbReference type="GeneID" id="105264206"/>
<dbReference type="Proteomes" id="UP000694866">
    <property type="component" value="Unplaced"/>
</dbReference>
<protein>
    <submittedName>
        <fullName evidence="3">Uncharacterized protein isoform X3</fullName>
    </submittedName>
</protein>
<evidence type="ECO:0000256" key="1">
    <source>
        <dbReference type="SAM" id="Phobius"/>
    </source>
</evidence>
<dbReference type="AlphaFoldDB" id="A0A9R1TVB2"/>
<evidence type="ECO:0000313" key="3">
    <source>
        <dbReference type="RefSeq" id="XP_011299231.1"/>
    </source>
</evidence>